<accession>A0A1Y5PK60</accession>
<dbReference type="InterPro" id="IPR052336">
    <property type="entry name" value="MlaD_Phospholipid_Transporter"/>
</dbReference>
<proteinExistence type="predicted"/>
<evidence type="ECO:0000256" key="1">
    <source>
        <dbReference type="SAM" id="MobiDB-lite"/>
    </source>
</evidence>
<dbReference type="InterPro" id="IPR005693">
    <property type="entry name" value="Mce"/>
</dbReference>
<dbReference type="PANTHER" id="PTHR33371">
    <property type="entry name" value="INTERMEMBRANE PHOSPHOLIPID TRANSPORT SYSTEM BINDING PROTEIN MLAD-RELATED"/>
    <property type="match status" value="1"/>
</dbReference>
<feature type="domain" description="Mce/MlaD" evidence="3">
    <location>
        <begin position="41"/>
        <end position="116"/>
    </location>
</feature>
<feature type="compositionally biased region" description="Pro residues" evidence="1">
    <location>
        <begin position="468"/>
        <end position="484"/>
    </location>
</feature>
<keyword evidence="2" id="KW-0812">Transmembrane</keyword>
<keyword evidence="2" id="KW-1133">Transmembrane helix</keyword>
<evidence type="ECO:0000313" key="5">
    <source>
        <dbReference type="EMBL" id="SBS79082.1"/>
    </source>
</evidence>
<dbReference type="InterPro" id="IPR003399">
    <property type="entry name" value="Mce/MlaD"/>
</dbReference>
<sequence length="493" mass="51673">MTDRSHGRIHPAWWTAILLVFLMAVVAMTAGFFSGTFRSSVPVTVTSDRSGLVMEVGSKVKLRGLQVGRVAGIVGGDNPVSLKLELNPDDLKYIPANIEARIRATTVFGAKYVDLVYPDDPAAQRLTAGAVIESQNVTNEVNTVFENLVSVLHKVNPDKLNGILSALAEGFRGQGSRIGDAITDANQVLLVVNPKADAVRADWQSLKGFSDTYTGAARDITTALDAASTVSTAITDNAQALDSLLLSVIGFSNSGINVLGPTKDNFVTAVKVLEPTTNLLLKYNPIVTCTILSAEWNQEHGGREGLGGNGRSAILDANLAWGNDPYVFPDNLPIVGAKGGPGGKPSCGSMPDPTKLYPIRQLVMNTGWGTGNDVRVNPGIGFPGWVDFFPVTRGVPKPPSMRYQGGPAPGPIPYPGAPPWGAPLYAPDGTPLFPGLPAAPPPGAPRDPGATPGSEPFVTPYPAQVQPTPLPTPSPPPPVPPPVPADSTSQEGR</sequence>
<evidence type="ECO:0000259" key="3">
    <source>
        <dbReference type="Pfam" id="PF02470"/>
    </source>
</evidence>
<feature type="compositionally biased region" description="Low complexity" evidence="1">
    <location>
        <begin position="425"/>
        <end position="436"/>
    </location>
</feature>
<gene>
    <name evidence="5" type="ORF">MHPYR_70003</name>
</gene>
<dbReference type="NCBIfam" id="TIGR00996">
    <property type="entry name" value="Mtu_fam_mce"/>
    <property type="match status" value="1"/>
</dbReference>
<feature type="domain" description="Mammalian cell entry C-terminal" evidence="4">
    <location>
        <begin position="123"/>
        <end position="341"/>
    </location>
</feature>
<feature type="transmembrane region" description="Helical" evidence="2">
    <location>
        <begin position="12"/>
        <end position="33"/>
    </location>
</feature>
<dbReference type="GO" id="GO:0005576">
    <property type="term" value="C:extracellular region"/>
    <property type="evidence" value="ECO:0007669"/>
    <property type="project" value="TreeGrafter"/>
</dbReference>
<name>A0A1Y5PK60_9MYCO</name>
<dbReference type="Pfam" id="PF11887">
    <property type="entry name" value="Mce4_CUP1"/>
    <property type="match status" value="1"/>
</dbReference>
<dbReference type="EMBL" id="FLQS01000067">
    <property type="protein sequence ID" value="SBS79082.1"/>
    <property type="molecule type" value="Genomic_DNA"/>
</dbReference>
<dbReference type="AlphaFoldDB" id="A0A1Y5PK60"/>
<evidence type="ECO:0000259" key="4">
    <source>
        <dbReference type="Pfam" id="PF11887"/>
    </source>
</evidence>
<dbReference type="PANTHER" id="PTHR33371:SF19">
    <property type="entry name" value="MCE-FAMILY PROTEIN MCE4A"/>
    <property type="match status" value="1"/>
</dbReference>
<evidence type="ECO:0000256" key="2">
    <source>
        <dbReference type="SAM" id="Phobius"/>
    </source>
</evidence>
<protein>
    <submittedName>
        <fullName evidence="5">Virulence factor Mce family protein</fullName>
    </submittedName>
</protein>
<reference evidence="5" key="1">
    <citation type="submission" date="2016-03" db="EMBL/GenBank/DDBJ databases">
        <authorList>
            <person name="Ploux O."/>
        </authorList>
    </citation>
    <scope>NUCLEOTIDE SEQUENCE</scope>
    <source>
        <strain evidence="5">UC10</strain>
    </source>
</reference>
<keyword evidence="2" id="KW-0472">Membrane</keyword>
<dbReference type="Pfam" id="PF02470">
    <property type="entry name" value="MlaD"/>
    <property type="match status" value="1"/>
</dbReference>
<dbReference type="InterPro" id="IPR024516">
    <property type="entry name" value="Mce_C"/>
</dbReference>
<feature type="region of interest" description="Disordered" evidence="1">
    <location>
        <begin position="425"/>
        <end position="493"/>
    </location>
</feature>
<organism evidence="5">
    <name type="scientific">uncultured Mycobacterium sp</name>
    <dbReference type="NCBI Taxonomy" id="171292"/>
    <lineage>
        <taxon>Bacteria</taxon>
        <taxon>Bacillati</taxon>
        <taxon>Actinomycetota</taxon>
        <taxon>Actinomycetes</taxon>
        <taxon>Mycobacteriales</taxon>
        <taxon>Mycobacteriaceae</taxon>
        <taxon>Mycobacterium</taxon>
        <taxon>environmental samples</taxon>
    </lineage>
</organism>
<dbReference type="GO" id="GO:0051701">
    <property type="term" value="P:biological process involved in interaction with host"/>
    <property type="evidence" value="ECO:0007669"/>
    <property type="project" value="TreeGrafter"/>
</dbReference>